<evidence type="ECO:0000313" key="3">
    <source>
        <dbReference type="Proteomes" id="UP001642483"/>
    </source>
</evidence>
<keyword evidence="1" id="KW-1133">Transmembrane helix</keyword>
<feature type="transmembrane region" description="Helical" evidence="1">
    <location>
        <begin position="6"/>
        <end position="28"/>
    </location>
</feature>
<organism evidence="2 3">
    <name type="scientific">Clavelina lepadiformis</name>
    <name type="common">Light-bulb sea squirt</name>
    <name type="synonym">Ascidia lepadiformis</name>
    <dbReference type="NCBI Taxonomy" id="159417"/>
    <lineage>
        <taxon>Eukaryota</taxon>
        <taxon>Metazoa</taxon>
        <taxon>Chordata</taxon>
        <taxon>Tunicata</taxon>
        <taxon>Ascidiacea</taxon>
        <taxon>Aplousobranchia</taxon>
        <taxon>Clavelinidae</taxon>
        <taxon>Clavelina</taxon>
    </lineage>
</organism>
<gene>
    <name evidence="2" type="ORF">CVLEPA_LOCUS25850</name>
</gene>
<reference evidence="2 3" key="1">
    <citation type="submission" date="2024-02" db="EMBL/GenBank/DDBJ databases">
        <authorList>
            <person name="Daric V."/>
            <person name="Darras S."/>
        </authorList>
    </citation>
    <scope>NUCLEOTIDE SEQUENCE [LARGE SCALE GENOMIC DNA]</scope>
</reference>
<dbReference type="Proteomes" id="UP001642483">
    <property type="component" value="Unassembled WGS sequence"/>
</dbReference>
<evidence type="ECO:0000256" key="1">
    <source>
        <dbReference type="SAM" id="Phobius"/>
    </source>
</evidence>
<name>A0ABP0GNI1_CLALP</name>
<dbReference type="PROSITE" id="PS51257">
    <property type="entry name" value="PROKAR_LIPOPROTEIN"/>
    <property type="match status" value="1"/>
</dbReference>
<keyword evidence="3" id="KW-1185">Reference proteome</keyword>
<protein>
    <submittedName>
        <fullName evidence="2">Uncharacterized protein</fullName>
    </submittedName>
</protein>
<keyword evidence="1" id="KW-0472">Membrane</keyword>
<dbReference type="EMBL" id="CAWYQH010000130">
    <property type="protein sequence ID" value="CAK8692598.1"/>
    <property type="molecule type" value="Genomic_DNA"/>
</dbReference>
<evidence type="ECO:0000313" key="2">
    <source>
        <dbReference type="EMBL" id="CAK8692598.1"/>
    </source>
</evidence>
<comment type="caution">
    <text evidence="2">The sequence shown here is derived from an EMBL/GenBank/DDBJ whole genome shotgun (WGS) entry which is preliminary data.</text>
</comment>
<keyword evidence="1" id="KW-0812">Transmembrane</keyword>
<proteinExistence type="predicted"/>
<sequence length="141" mass="15972">MVVGRVRIPWIGIFTGFGLVSSCAVHLLRLRVTMSNITEVEDDQVPEVVYEQQSDDPEGYLSEQLKSLKQRRSGLIGAVTKLQNKLKALITNSTAHPMVAEAKNNFDEKLASCLRACQEYFQKIPQDTEHDNQRREAIEKL</sequence>
<accession>A0ABP0GNI1</accession>